<evidence type="ECO:0000313" key="4">
    <source>
        <dbReference type="Proteomes" id="UP000480350"/>
    </source>
</evidence>
<feature type="domain" description="BD-FAE-like" evidence="2">
    <location>
        <begin position="54"/>
        <end position="150"/>
    </location>
</feature>
<dbReference type="PANTHER" id="PTHR48081">
    <property type="entry name" value="AB HYDROLASE SUPERFAMILY PROTEIN C4A8.06C"/>
    <property type="match status" value="1"/>
</dbReference>
<comment type="caution">
    <text evidence="3">The sequence shown here is derived from an EMBL/GenBank/DDBJ whole genome shotgun (WGS) entry which is preliminary data.</text>
</comment>
<dbReference type="AlphaFoldDB" id="A0A7C9IJG9"/>
<dbReference type="InterPro" id="IPR050300">
    <property type="entry name" value="GDXG_lipolytic_enzyme"/>
</dbReference>
<dbReference type="Proteomes" id="UP000480350">
    <property type="component" value="Unassembled WGS sequence"/>
</dbReference>
<keyword evidence="4" id="KW-1185">Reference proteome</keyword>
<name>A0A7C9IJG9_9RHOB</name>
<dbReference type="Gene3D" id="3.40.50.1820">
    <property type="entry name" value="alpha/beta hydrolase"/>
    <property type="match status" value="1"/>
</dbReference>
<dbReference type="GO" id="GO:0016787">
    <property type="term" value="F:hydrolase activity"/>
    <property type="evidence" value="ECO:0007669"/>
    <property type="project" value="UniProtKB-KW"/>
</dbReference>
<protein>
    <submittedName>
        <fullName evidence="3">Alpha/beta fold hydrolase</fullName>
    </submittedName>
</protein>
<keyword evidence="1 3" id="KW-0378">Hydrolase</keyword>
<dbReference type="RefSeq" id="WP_160764755.1">
    <property type="nucleotide sequence ID" value="NZ_WUPT01000002.1"/>
</dbReference>
<dbReference type="SUPFAM" id="SSF53474">
    <property type="entry name" value="alpha/beta-Hydrolases"/>
    <property type="match status" value="1"/>
</dbReference>
<gene>
    <name evidence="3" type="ORF">GQ651_13470</name>
</gene>
<dbReference type="InterPro" id="IPR029058">
    <property type="entry name" value="AB_hydrolase_fold"/>
</dbReference>
<sequence length="263" mass="28719">MDASQAYANADFIPDAGGYIERWETAAQAFREREAAVGRARLNHSYGAYERQRLDVFHPAGPAEGLVVFVHGGYWLRFDRGYWSHFAAGLTARGWAVAMPSYRLAPEARIAEITRDIAGAVTAAAALVRGPIVLTGHSAGGHLVARMGCRDVALAPDVRERLRRIVPLSPVADLRPLLETAMNEGLRLDPAEAEAESPVLHPAPEVPVSVWVGAEERPVFLDQARWLAEAWGAEERVAPGRHHFDILDDLEAPDSPLVRSLLA</sequence>
<dbReference type="Pfam" id="PF20434">
    <property type="entry name" value="BD-FAE"/>
    <property type="match status" value="1"/>
</dbReference>
<dbReference type="InterPro" id="IPR049492">
    <property type="entry name" value="BD-FAE-like_dom"/>
</dbReference>
<accession>A0A7C9IJG9</accession>
<dbReference type="EMBL" id="WUPT01000002">
    <property type="protein sequence ID" value="MXQ08862.1"/>
    <property type="molecule type" value="Genomic_DNA"/>
</dbReference>
<evidence type="ECO:0000313" key="3">
    <source>
        <dbReference type="EMBL" id="MXQ08862.1"/>
    </source>
</evidence>
<evidence type="ECO:0000259" key="2">
    <source>
        <dbReference type="Pfam" id="PF20434"/>
    </source>
</evidence>
<organism evidence="3 4">
    <name type="scientific">Kangsaoukella pontilimi</name>
    <dbReference type="NCBI Taxonomy" id="2691042"/>
    <lineage>
        <taxon>Bacteria</taxon>
        <taxon>Pseudomonadati</taxon>
        <taxon>Pseudomonadota</taxon>
        <taxon>Alphaproteobacteria</taxon>
        <taxon>Rhodobacterales</taxon>
        <taxon>Paracoccaceae</taxon>
        <taxon>Kangsaoukella</taxon>
    </lineage>
</organism>
<reference evidence="3 4" key="2">
    <citation type="submission" date="2020-03" db="EMBL/GenBank/DDBJ databases">
        <title>Kangsaoukella pontilimi gen. nov., sp. nov., a new member of the family Rhodobacteraceae isolated from a tidal mudflat.</title>
        <authorList>
            <person name="Kim I.S."/>
        </authorList>
    </citation>
    <scope>NUCLEOTIDE SEQUENCE [LARGE SCALE GENOMIC DNA]</scope>
    <source>
        <strain evidence="3 4">GH1-50</strain>
    </source>
</reference>
<proteinExistence type="predicted"/>
<reference evidence="3 4" key="1">
    <citation type="submission" date="2019-12" db="EMBL/GenBank/DDBJ databases">
        <authorList>
            <person name="Lee S.D."/>
        </authorList>
    </citation>
    <scope>NUCLEOTIDE SEQUENCE [LARGE SCALE GENOMIC DNA]</scope>
    <source>
        <strain evidence="3 4">GH1-50</strain>
    </source>
</reference>
<dbReference type="PANTHER" id="PTHR48081:SF33">
    <property type="entry name" value="KYNURENINE FORMAMIDASE"/>
    <property type="match status" value="1"/>
</dbReference>
<evidence type="ECO:0000256" key="1">
    <source>
        <dbReference type="ARBA" id="ARBA00022801"/>
    </source>
</evidence>